<evidence type="ECO:0000256" key="1">
    <source>
        <dbReference type="ARBA" id="ARBA00004984"/>
    </source>
</evidence>
<gene>
    <name evidence="10" type="primary">guaD</name>
    <name evidence="10" type="ORF">EIP75_12170</name>
</gene>
<dbReference type="NCBIfam" id="TIGR02967">
    <property type="entry name" value="guan_deamin"/>
    <property type="match status" value="1"/>
</dbReference>
<evidence type="ECO:0000256" key="8">
    <source>
        <dbReference type="RuleBase" id="RU366009"/>
    </source>
</evidence>
<dbReference type="SUPFAM" id="SSF51338">
    <property type="entry name" value="Composite domain of metallo-dependent hydrolases"/>
    <property type="match status" value="1"/>
</dbReference>
<evidence type="ECO:0000259" key="9">
    <source>
        <dbReference type="Pfam" id="PF01979"/>
    </source>
</evidence>
<comment type="similarity">
    <text evidence="2 8">Belongs to the metallo-dependent hydrolases superfamily. ATZ/TRZ family.</text>
</comment>
<accession>A0A3R8T1U0</accession>
<dbReference type="PANTHER" id="PTHR11271:SF6">
    <property type="entry name" value="GUANINE DEAMINASE"/>
    <property type="match status" value="1"/>
</dbReference>
<evidence type="ECO:0000313" key="11">
    <source>
        <dbReference type="Proteomes" id="UP000269265"/>
    </source>
</evidence>
<comment type="cofactor">
    <cofactor evidence="8">
        <name>Zn(2+)</name>
        <dbReference type="ChEBI" id="CHEBI:29105"/>
    </cofactor>
    <text evidence="8">Binds 1 zinc ion per subunit.</text>
</comment>
<dbReference type="Pfam" id="PF01979">
    <property type="entry name" value="Amidohydro_1"/>
    <property type="match status" value="1"/>
</dbReference>
<dbReference type="NCBIfam" id="NF006679">
    <property type="entry name" value="PRK09228.1"/>
    <property type="match status" value="1"/>
</dbReference>
<keyword evidence="4 8" id="KW-0479">Metal-binding</keyword>
<dbReference type="GO" id="GO:0008892">
    <property type="term" value="F:guanine deaminase activity"/>
    <property type="evidence" value="ECO:0007669"/>
    <property type="project" value="UniProtKB-UniRule"/>
</dbReference>
<comment type="function">
    <text evidence="8">Catalyzes the hydrolytic deamination of guanine, producing xanthine and ammonia.</text>
</comment>
<dbReference type="InterPro" id="IPR032466">
    <property type="entry name" value="Metal_Hydrolase"/>
</dbReference>
<comment type="catalytic activity">
    <reaction evidence="8">
        <text>guanine + H2O + H(+) = xanthine + NH4(+)</text>
        <dbReference type="Rhea" id="RHEA:14665"/>
        <dbReference type="ChEBI" id="CHEBI:15377"/>
        <dbReference type="ChEBI" id="CHEBI:15378"/>
        <dbReference type="ChEBI" id="CHEBI:16235"/>
        <dbReference type="ChEBI" id="CHEBI:17712"/>
        <dbReference type="ChEBI" id="CHEBI:28938"/>
        <dbReference type="EC" id="3.5.4.3"/>
    </reaction>
</comment>
<protein>
    <recommendedName>
        <fullName evidence="3 7">Guanine deaminase</fullName>
        <shortName evidence="8">Guanase</shortName>
        <ecNumber evidence="3 7">3.5.4.3</ecNumber>
    </recommendedName>
    <alternativeName>
        <fullName evidence="8">Guanine aminohydrolase</fullName>
    </alternativeName>
</protein>
<evidence type="ECO:0000256" key="5">
    <source>
        <dbReference type="ARBA" id="ARBA00022801"/>
    </source>
</evidence>
<name>A0A3R8T1U0_9BURK</name>
<dbReference type="InterPro" id="IPR006680">
    <property type="entry name" value="Amidohydro-rel"/>
</dbReference>
<keyword evidence="5 8" id="KW-0378">Hydrolase</keyword>
<dbReference type="InterPro" id="IPR051607">
    <property type="entry name" value="Metallo-dep_hydrolases"/>
</dbReference>
<dbReference type="GO" id="GO:0005829">
    <property type="term" value="C:cytosol"/>
    <property type="evidence" value="ECO:0007669"/>
    <property type="project" value="TreeGrafter"/>
</dbReference>
<evidence type="ECO:0000256" key="2">
    <source>
        <dbReference type="ARBA" id="ARBA00006745"/>
    </source>
</evidence>
<reference evidence="10 11" key="1">
    <citation type="submission" date="2018-12" db="EMBL/GenBank/DDBJ databases">
        <title>The whole draft genome of Aquabacterium sp. SJQ9.</title>
        <authorList>
            <person name="Sun L."/>
            <person name="Gao X."/>
            <person name="Chen W."/>
            <person name="Huang K."/>
        </authorList>
    </citation>
    <scope>NUCLEOTIDE SEQUENCE [LARGE SCALE GENOMIC DNA]</scope>
    <source>
        <strain evidence="10 11">SJQ9</strain>
    </source>
</reference>
<keyword evidence="6 8" id="KW-0862">Zinc</keyword>
<comment type="caution">
    <text evidence="10">The sequence shown here is derived from an EMBL/GenBank/DDBJ whole genome shotgun (WGS) entry which is preliminary data.</text>
</comment>
<evidence type="ECO:0000256" key="4">
    <source>
        <dbReference type="ARBA" id="ARBA00022723"/>
    </source>
</evidence>
<dbReference type="InterPro" id="IPR011059">
    <property type="entry name" value="Metal-dep_hydrolase_composite"/>
</dbReference>
<dbReference type="UniPathway" id="UPA00603">
    <property type="reaction ID" value="UER00660"/>
</dbReference>
<keyword evidence="11" id="KW-1185">Reference proteome</keyword>
<organism evidence="10 11">
    <name type="scientific">Aquabacterium soli</name>
    <dbReference type="NCBI Taxonomy" id="2493092"/>
    <lineage>
        <taxon>Bacteria</taxon>
        <taxon>Pseudomonadati</taxon>
        <taxon>Pseudomonadota</taxon>
        <taxon>Betaproteobacteria</taxon>
        <taxon>Burkholderiales</taxon>
        <taxon>Aquabacterium</taxon>
    </lineage>
</organism>
<dbReference type="EMBL" id="RSED01000008">
    <property type="protein sequence ID" value="RRS04228.1"/>
    <property type="molecule type" value="Genomic_DNA"/>
</dbReference>
<dbReference type="AlphaFoldDB" id="A0A3R8T1U0"/>
<dbReference type="SUPFAM" id="SSF51556">
    <property type="entry name" value="Metallo-dependent hydrolases"/>
    <property type="match status" value="1"/>
</dbReference>
<evidence type="ECO:0000256" key="7">
    <source>
        <dbReference type="NCBIfam" id="TIGR02967"/>
    </source>
</evidence>
<comment type="pathway">
    <text evidence="1 8">Purine metabolism; guanine degradation; xanthine from guanine: step 1/1.</text>
</comment>
<dbReference type="Gene3D" id="3.20.20.140">
    <property type="entry name" value="Metal-dependent hydrolases"/>
    <property type="match status" value="1"/>
</dbReference>
<dbReference type="GO" id="GO:0006147">
    <property type="term" value="P:guanine catabolic process"/>
    <property type="evidence" value="ECO:0007669"/>
    <property type="project" value="UniProtKB-UniRule"/>
</dbReference>
<dbReference type="InterPro" id="IPR014311">
    <property type="entry name" value="Guanine_deaminase"/>
</dbReference>
<evidence type="ECO:0000313" key="10">
    <source>
        <dbReference type="EMBL" id="RRS04228.1"/>
    </source>
</evidence>
<dbReference type="OrthoDB" id="3189065at2"/>
<dbReference type="PANTHER" id="PTHR11271">
    <property type="entry name" value="GUANINE DEAMINASE"/>
    <property type="match status" value="1"/>
</dbReference>
<dbReference type="EC" id="3.5.4.3" evidence="3 7"/>
<dbReference type="Gene3D" id="2.30.40.10">
    <property type="entry name" value="Urease, subunit C, domain 1"/>
    <property type="match status" value="1"/>
</dbReference>
<dbReference type="GO" id="GO:0008270">
    <property type="term" value="F:zinc ion binding"/>
    <property type="evidence" value="ECO:0007669"/>
    <property type="project" value="UniProtKB-UniRule"/>
</dbReference>
<evidence type="ECO:0000256" key="3">
    <source>
        <dbReference type="ARBA" id="ARBA00012781"/>
    </source>
</evidence>
<dbReference type="Proteomes" id="UP000269265">
    <property type="component" value="Unassembled WGS sequence"/>
</dbReference>
<evidence type="ECO:0000256" key="6">
    <source>
        <dbReference type="ARBA" id="ARBA00022833"/>
    </source>
</evidence>
<sequence>MPGAVSNSPRRVLRGDVLDFTADPGFNPPGESPGVRFRPDHLVLIEGERIAAVQPADQPLTPDWQIAEQLDHRGRLIMPGFIDTHVHCPQLDVIASYGTELLDWLNTYTFPAERRYVDESVADEGAERFLEALWAHGTTSAVIFATVHKTSAEALFRRGSEARMRLVTGKVLMDRHAPDGLRDDVAQAERDCVDLIQRWHGKDRQSYAVTVRFAPTSTSEQLVMAGQLVQHHHGVYMQTHVAENRDEVRWVAELFPDARSYLDVYDRDGLIGPRAVLAHGIWLDDNDRAVLRDHGAQIAHSPSSNLFLGSGLFDWRLAEQSGVNVSLASDVGGGTSLSMLRNMADAYKIQAMQGVRLSAWKALHTATAGAAQHLGLHDEIGRVEPGLMADLAVWDTAVGPVALHRNGLARDLHERLFAWITLGDERNLAATVVAGQPRFVRP</sequence>
<feature type="domain" description="Amidohydrolase-related" evidence="9">
    <location>
        <begin position="77"/>
        <end position="436"/>
    </location>
</feature>
<proteinExistence type="inferred from homology"/>